<feature type="compositionally biased region" description="Gly residues" evidence="1">
    <location>
        <begin position="772"/>
        <end position="786"/>
    </location>
</feature>
<feature type="domain" description="Fibronectin type-III" evidence="3">
    <location>
        <begin position="679"/>
        <end position="772"/>
    </location>
</feature>
<evidence type="ECO:0000256" key="1">
    <source>
        <dbReference type="SAM" id="MobiDB-lite"/>
    </source>
</evidence>
<evidence type="ECO:0000313" key="5">
    <source>
        <dbReference type="Proteomes" id="UP000196027"/>
    </source>
</evidence>
<dbReference type="SUPFAM" id="SSF49265">
    <property type="entry name" value="Fibronectin type III"/>
    <property type="match status" value="1"/>
</dbReference>
<name>A0A1Y0I6S7_9GAMM</name>
<dbReference type="Gene3D" id="2.60.40.10">
    <property type="entry name" value="Immunoglobulins"/>
    <property type="match status" value="1"/>
</dbReference>
<dbReference type="InterPro" id="IPR003961">
    <property type="entry name" value="FN3_dom"/>
</dbReference>
<dbReference type="Pfam" id="PF13582">
    <property type="entry name" value="Reprolysin_3"/>
    <property type="match status" value="1"/>
</dbReference>
<dbReference type="EMBL" id="CP021425">
    <property type="protein sequence ID" value="ARU55103.1"/>
    <property type="molecule type" value="Genomic_DNA"/>
</dbReference>
<dbReference type="Proteomes" id="UP000196027">
    <property type="component" value="Chromosome"/>
</dbReference>
<reference evidence="4 5" key="1">
    <citation type="submission" date="2017-05" db="EMBL/GenBank/DDBJ databases">
        <title>Genomic insights into alkan degradation activity of Oleiphilus messinensis.</title>
        <authorList>
            <person name="Kozyavkin S.A."/>
            <person name="Slesarev A.I."/>
            <person name="Golyshin P.N."/>
            <person name="Korzhenkov A."/>
            <person name="Golyshina O.N."/>
            <person name="Toshchakov S.V."/>
        </authorList>
    </citation>
    <scope>NUCLEOTIDE SEQUENCE [LARGE SCALE GENOMIC DNA]</scope>
    <source>
        <strain evidence="4 5">ME102</strain>
    </source>
</reference>
<dbReference type="NCBIfam" id="NF012211">
    <property type="entry name" value="tand_rpt_95"/>
    <property type="match status" value="2"/>
</dbReference>
<evidence type="ECO:0000259" key="3">
    <source>
        <dbReference type="PROSITE" id="PS50853"/>
    </source>
</evidence>
<proteinExistence type="predicted"/>
<dbReference type="Gene3D" id="2.60.40.3440">
    <property type="match status" value="1"/>
</dbReference>
<dbReference type="PROSITE" id="PS50853">
    <property type="entry name" value="FN3"/>
    <property type="match status" value="1"/>
</dbReference>
<organism evidence="4 5">
    <name type="scientific">Oleiphilus messinensis</name>
    <dbReference type="NCBI Taxonomy" id="141451"/>
    <lineage>
        <taxon>Bacteria</taxon>
        <taxon>Pseudomonadati</taxon>
        <taxon>Pseudomonadota</taxon>
        <taxon>Gammaproteobacteria</taxon>
        <taxon>Oceanospirillales</taxon>
        <taxon>Oleiphilaceae</taxon>
        <taxon>Oleiphilus</taxon>
    </lineage>
</organism>
<protein>
    <recommendedName>
        <fullName evidence="3">Fibronectin type-III domain-containing protein</fullName>
    </recommendedName>
</protein>
<evidence type="ECO:0000313" key="4">
    <source>
        <dbReference type="EMBL" id="ARU55103.1"/>
    </source>
</evidence>
<dbReference type="InterPro" id="IPR013783">
    <property type="entry name" value="Ig-like_fold"/>
</dbReference>
<feature type="signal peptide" evidence="2">
    <location>
        <begin position="1"/>
        <end position="28"/>
    </location>
</feature>
<accession>A0A1Y0I6S7</accession>
<dbReference type="InterPro" id="IPR036116">
    <property type="entry name" value="FN3_sf"/>
</dbReference>
<dbReference type="Gene3D" id="2.60.40.2810">
    <property type="match status" value="1"/>
</dbReference>
<dbReference type="SUPFAM" id="SSF55486">
    <property type="entry name" value="Metalloproteases ('zincins'), catalytic domain"/>
    <property type="match status" value="1"/>
</dbReference>
<dbReference type="PROSITE" id="PS51257">
    <property type="entry name" value="PROKAR_LIPOPROTEIN"/>
    <property type="match status" value="1"/>
</dbReference>
<gene>
    <name evidence="4" type="ORF">OLMES_1017</name>
</gene>
<sequence>MSFHYSKALTVAISLISACGLISGTVHANPANAALQQLPPGLEDLPPGRVRDKIASLPPAAQKQALNWLERFSIPEQDYDHVDVDPEGGIFYIDEKTVPESSEELPSPESGLSATDTFTLHSKPGASNIIYLDVDGHTIEGTIWNGSVSAYHAKPFDRDGSPYTYSQSELDDIAAIWHRVAEDYAAFDVDVTTEAPAQMGPTVGRILITHNTDENGTAMPHSSAGGVAYLGVWGRSNYAYYQPALVYYNNLGGGAPRYVSEAASHEMGHNQGLGHDGTLSGSAYYNGHGSGYTRWGPIMGVGYNTHVSQWSKGDYNDANNTQDDFGIIAANVGLRPDDHGDDISSASALEIDGAGQIVVTTPENDPANYYSGNKGVISSRNDIDVFEIISGEGTINVTVTPAWLAFNDNYARGANLDIKATLLNAQGQALAQSSPTTDTYAEIQYQASAGAYYLAVTGVGDTPSASTYDDYGSQGLYYISGSISPNQSNNNAPEAQNDSASTTEDQAINIAVLSNDSDIDGDTLVLSQVNNGTLGTTQIQGGTIEYTPFANANGTDQFSYTIIDGQGGSATATVTVSISAVNDAPVALNDSETLSQDSSSLIAVLNNDSDPDGDALTVTAVNQPANGTATINGNSINYTPASGYTGPDSFTYIISDTGGLTSTATVSVFVNELVEPPVTPANFIAVDGTDGAAQLSWTDTDNETGFEIQRETKHKKRNTWNGTTTVASPSQDTTVYSDNVGTGTFRYRARSSNSEGVSPWSAWSEVTVTDASGGGDSGGSGGGKGGGKGRNK</sequence>
<dbReference type="PANTHER" id="PTHR34720">
    <property type="entry name" value="MICROCYSTIN DEPENDENT PROTEIN"/>
    <property type="match status" value="1"/>
</dbReference>
<feature type="region of interest" description="Disordered" evidence="1">
    <location>
        <begin position="484"/>
        <end position="503"/>
    </location>
</feature>
<dbReference type="KEGG" id="ome:OLMES_1017"/>
<evidence type="ECO:0000256" key="2">
    <source>
        <dbReference type="SAM" id="SignalP"/>
    </source>
</evidence>
<dbReference type="CDD" id="cd00063">
    <property type="entry name" value="FN3"/>
    <property type="match status" value="1"/>
</dbReference>
<dbReference type="PANTHER" id="PTHR34720:SF9">
    <property type="entry name" value="BLR4714 PROTEIN"/>
    <property type="match status" value="1"/>
</dbReference>
<dbReference type="RefSeq" id="WP_198343222.1">
    <property type="nucleotide sequence ID" value="NZ_CP021425.1"/>
</dbReference>
<feature type="chain" id="PRO_5013186086" description="Fibronectin type-III domain-containing protein" evidence="2">
    <location>
        <begin position="29"/>
        <end position="792"/>
    </location>
</feature>
<dbReference type="Pfam" id="PF17963">
    <property type="entry name" value="Big_9"/>
    <property type="match status" value="2"/>
</dbReference>
<feature type="region of interest" description="Disordered" evidence="1">
    <location>
        <begin position="750"/>
        <end position="792"/>
    </location>
</feature>
<keyword evidence="5" id="KW-1185">Reference proteome</keyword>
<dbReference type="AlphaFoldDB" id="A0A1Y0I6S7"/>
<keyword evidence="2" id="KW-0732">Signal</keyword>